<feature type="region of interest" description="Disordered" evidence="7">
    <location>
        <begin position="35"/>
        <end position="61"/>
    </location>
</feature>
<gene>
    <name evidence="9" type="ORF">G7Y89_g15022</name>
</gene>
<organism evidence="9 10">
    <name type="scientific">Cudoniella acicularis</name>
    <dbReference type="NCBI Taxonomy" id="354080"/>
    <lineage>
        <taxon>Eukaryota</taxon>
        <taxon>Fungi</taxon>
        <taxon>Dikarya</taxon>
        <taxon>Ascomycota</taxon>
        <taxon>Pezizomycotina</taxon>
        <taxon>Leotiomycetes</taxon>
        <taxon>Helotiales</taxon>
        <taxon>Tricladiaceae</taxon>
        <taxon>Cudoniella</taxon>
    </lineage>
</organism>
<dbReference type="PANTHER" id="PTHR24346:SF82">
    <property type="entry name" value="KP78A-RELATED"/>
    <property type="match status" value="1"/>
</dbReference>
<evidence type="ECO:0000256" key="7">
    <source>
        <dbReference type="SAM" id="MobiDB-lite"/>
    </source>
</evidence>
<evidence type="ECO:0000256" key="1">
    <source>
        <dbReference type="ARBA" id="ARBA00010791"/>
    </source>
</evidence>
<dbReference type="GO" id="GO:0005524">
    <property type="term" value="F:ATP binding"/>
    <property type="evidence" value="ECO:0007669"/>
    <property type="project" value="UniProtKB-KW"/>
</dbReference>
<evidence type="ECO:0000256" key="6">
    <source>
        <dbReference type="ARBA" id="ARBA00022840"/>
    </source>
</evidence>
<dbReference type="OrthoDB" id="6513151at2759"/>
<comment type="caution">
    <text evidence="9">The sequence shown here is derived from an EMBL/GenBank/DDBJ whole genome shotgun (WGS) entry which is preliminary data.</text>
</comment>
<dbReference type="GO" id="GO:0035556">
    <property type="term" value="P:intracellular signal transduction"/>
    <property type="evidence" value="ECO:0007669"/>
    <property type="project" value="TreeGrafter"/>
</dbReference>
<evidence type="ECO:0000313" key="9">
    <source>
        <dbReference type="EMBL" id="KAF4617960.1"/>
    </source>
</evidence>
<evidence type="ECO:0000256" key="2">
    <source>
        <dbReference type="ARBA" id="ARBA00022527"/>
    </source>
</evidence>
<dbReference type="PROSITE" id="PS00108">
    <property type="entry name" value="PROTEIN_KINASE_ST"/>
    <property type="match status" value="1"/>
</dbReference>
<evidence type="ECO:0000256" key="5">
    <source>
        <dbReference type="ARBA" id="ARBA00022777"/>
    </source>
</evidence>
<dbReference type="Proteomes" id="UP000566819">
    <property type="component" value="Unassembled WGS sequence"/>
</dbReference>
<dbReference type="PROSITE" id="PS50011">
    <property type="entry name" value="PROTEIN_KINASE_DOM"/>
    <property type="match status" value="1"/>
</dbReference>
<comment type="similarity">
    <text evidence="1">Belongs to the protein kinase superfamily. CAMK Ser/Thr protein kinase family. NIM1 subfamily.</text>
</comment>
<dbReference type="Pfam" id="PF00069">
    <property type="entry name" value="Pkinase"/>
    <property type="match status" value="1"/>
</dbReference>
<dbReference type="EMBL" id="JAAMPI010002164">
    <property type="protein sequence ID" value="KAF4617960.1"/>
    <property type="molecule type" value="Genomic_DNA"/>
</dbReference>
<sequence>MRDFMHSPVTPHRYSRYRISIAGTPQEVNVGNGALIESRGSSTPTKRFQRPKPPILTPDYASLPFQPERLSLYKRDLVQASNDNDTQKRKKRSKSFASASKLHKSSTTMPPPRRYSSSSTLSFTPHINILDKLDLTNYGITTVPTTAAALSGIHLGTMIQQARKLGAEEADCYFKQLVRGINYLHGLGIAHRDLKPENILLTTNGLLKIANFSVAECFRDEWEGTGKVKKSNTRCGSLQYMAPEVFVEKSFDPRPVDMWAVGLIYMVMRTGKLLWEFAAEGADDCYDSYLLERMGLWGYRPIENLDNQDCRRVVKSLLDPCSGNRLTSGKVLRSAWCGMIELCEAAMGEGSRQKKYICIQETEHSENLAIGFDGSQLV</sequence>
<keyword evidence="4" id="KW-0547">Nucleotide-binding</keyword>
<accession>A0A8H4QUX3</accession>
<evidence type="ECO:0000256" key="3">
    <source>
        <dbReference type="ARBA" id="ARBA00022679"/>
    </source>
</evidence>
<dbReference type="SMART" id="SM00220">
    <property type="entry name" value="S_TKc"/>
    <property type="match status" value="1"/>
</dbReference>
<protein>
    <recommendedName>
        <fullName evidence="8">Protein kinase domain-containing protein</fullName>
    </recommendedName>
</protein>
<evidence type="ECO:0000256" key="4">
    <source>
        <dbReference type="ARBA" id="ARBA00022741"/>
    </source>
</evidence>
<evidence type="ECO:0000259" key="8">
    <source>
        <dbReference type="PROSITE" id="PS50011"/>
    </source>
</evidence>
<feature type="region of interest" description="Disordered" evidence="7">
    <location>
        <begin position="78"/>
        <end position="120"/>
    </location>
</feature>
<dbReference type="InterPro" id="IPR011009">
    <property type="entry name" value="Kinase-like_dom_sf"/>
</dbReference>
<reference evidence="9 10" key="1">
    <citation type="submission" date="2020-03" db="EMBL/GenBank/DDBJ databases">
        <title>Draft Genome Sequence of Cudoniella acicularis.</title>
        <authorList>
            <person name="Buettner E."/>
            <person name="Kellner H."/>
        </authorList>
    </citation>
    <scope>NUCLEOTIDE SEQUENCE [LARGE SCALE GENOMIC DNA]</scope>
    <source>
        <strain evidence="9 10">DSM 108380</strain>
    </source>
</reference>
<keyword evidence="2" id="KW-0723">Serine/threonine-protein kinase</keyword>
<dbReference type="InterPro" id="IPR008271">
    <property type="entry name" value="Ser/Thr_kinase_AS"/>
</dbReference>
<dbReference type="GO" id="GO:0004674">
    <property type="term" value="F:protein serine/threonine kinase activity"/>
    <property type="evidence" value="ECO:0007669"/>
    <property type="project" value="UniProtKB-KW"/>
</dbReference>
<keyword evidence="10" id="KW-1185">Reference proteome</keyword>
<dbReference type="GO" id="GO:0005737">
    <property type="term" value="C:cytoplasm"/>
    <property type="evidence" value="ECO:0007669"/>
    <property type="project" value="TreeGrafter"/>
</dbReference>
<dbReference type="AlphaFoldDB" id="A0A8H4QUX3"/>
<proteinExistence type="inferred from homology"/>
<keyword evidence="5" id="KW-0418">Kinase</keyword>
<dbReference type="Gene3D" id="1.10.510.10">
    <property type="entry name" value="Transferase(Phosphotransferase) domain 1"/>
    <property type="match status" value="1"/>
</dbReference>
<evidence type="ECO:0000313" key="10">
    <source>
        <dbReference type="Proteomes" id="UP000566819"/>
    </source>
</evidence>
<dbReference type="SUPFAM" id="SSF56112">
    <property type="entry name" value="Protein kinase-like (PK-like)"/>
    <property type="match status" value="1"/>
</dbReference>
<keyword evidence="3" id="KW-0808">Transferase</keyword>
<keyword evidence="6" id="KW-0067">ATP-binding</keyword>
<name>A0A8H4QUX3_9HELO</name>
<dbReference type="InterPro" id="IPR000719">
    <property type="entry name" value="Prot_kinase_dom"/>
</dbReference>
<feature type="domain" description="Protein kinase" evidence="8">
    <location>
        <begin position="72"/>
        <end position="337"/>
    </location>
</feature>
<dbReference type="PANTHER" id="PTHR24346">
    <property type="entry name" value="MAP/MICROTUBULE AFFINITY-REGULATING KINASE"/>
    <property type="match status" value="1"/>
</dbReference>